<feature type="signal peptide" evidence="1">
    <location>
        <begin position="1"/>
        <end position="16"/>
    </location>
</feature>
<protein>
    <submittedName>
        <fullName evidence="2">(raccoon dog) hypothetical protein</fullName>
    </submittedName>
</protein>
<feature type="chain" id="PRO_5032326652" evidence="1">
    <location>
        <begin position="17"/>
        <end position="47"/>
    </location>
</feature>
<evidence type="ECO:0000313" key="3">
    <source>
        <dbReference type="Proteomes" id="UP000645828"/>
    </source>
</evidence>
<organism evidence="2 3">
    <name type="scientific">Nyctereutes procyonoides</name>
    <name type="common">Raccoon dog</name>
    <name type="synonym">Canis procyonoides</name>
    <dbReference type="NCBI Taxonomy" id="34880"/>
    <lineage>
        <taxon>Eukaryota</taxon>
        <taxon>Metazoa</taxon>
        <taxon>Chordata</taxon>
        <taxon>Craniata</taxon>
        <taxon>Vertebrata</taxon>
        <taxon>Euteleostomi</taxon>
        <taxon>Mammalia</taxon>
        <taxon>Eutheria</taxon>
        <taxon>Laurasiatheria</taxon>
        <taxon>Carnivora</taxon>
        <taxon>Caniformia</taxon>
        <taxon>Canidae</taxon>
        <taxon>Nyctereutes</taxon>
    </lineage>
</organism>
<name>A0A811YUD0_NYCPR</name>
<reference evidence="2" key="1">
    <citation type="submission" date="2020-12" db="EMBL/GenBank/DDBJ databases">
        <authorList>
            <consortium name="Molecular Ecology Group"/>
        </authorList>
    </citation>
    <scope>NUCLEOTIDE SEQUENCE</scope>
    <source>
        <strain evidence="2">TBG_1078</strain>
    </source>
</reference>
<dbReference type="EMBL" id="CAJHUB010000681">
    <property type="protein sequence ID" value="CAD7678837.1"/>
    <property type="molecule type" value="Genomic_DNA"/>
</dbReference>
<dbReference type="AlphaFoldDB" id="A0A811YUD0"/>
<dbReference type="Proteomes" id="UP000645828">
    <property type="component" value="Unassembled WGS sequence"/>
</dbReference>
<comment type="caution">
    <text evidence="2">The sequence shown here is derived from an EMBL/GenBank/DDBJ whole genome shotgun (WGS) entry which is preliminary data.</text>
</comment>
<accession>A0A811YUD0</accession>
<sequence length="47" mass="5093">MALWSNLFFGPWVSFGVTVHDTMGRQVTIGPFGSCGCQKAFNLALIS</sequence>
<evidence type="ECO:0000313" key="2">
    <source>
        <dbReference type="EMBL" id="CAD7678837.1"/>
    </source>
</evidence>
<evidence type="ECO:0000256" key="1">
    <source>
        <dbReference type="SAM" id="SignalP"/>
    </source>
</evidence>
<keyword evidence="3" id="KW-1185">Reference proteome</keyword>
<proteinExistence type="predicted"/>
<gene>
    <name evidence="2" type="ORF">NYPRO_LOCUS11635</name>
</gene>
<keyword evidence="1" id="KW-0732">Signal</keyword>